<dbReference type="AlphaFoldDB" id="A0AAD7B422"/>
<sequence>MAVDLDPRSPSPFLEDVGMDVDDEDLLLSDVELLDLGEEDEWLQFDPGQEVEEIQTREEMERELEEMLTPAEEAALWETRQGNDILTERDCDNLRAFQLKMICSMPMLKLEISSHWVMIHRVATLSGVEPVVLHRTKRHDFSANCLVAASSSQRPRHRKQLSEFHPRGVKQADNTRGTLTLDDFAAIWSTPVVLQATNDALKPGAPKAPKHACSCHFFPFALNRFSKVEAAPLAVRTSGSSPGCSRLLNDFKAVTPAQKRKRKTEPKEEEVEAEEKPKRTKKAKQELTISKSEQPNSPKKKPTTGRQRTIRNRS</sequence>
<feature type="compositionally biased region" description="Polar residues" evidence="1">
    <location>
        <begin position="287"/>
        <end position="297"/>
    </location>
</feature>
<reference evidence="2" key="1">
    <citation type="submission" date="2023-03" db="EMBL/GenBank/DDBJ databases">
        <title>Massive genome expansion in bonnet fungi (Mycena s.s.) driven by repeated elements and novel gene families across ecological guilds.</title>
        <authorList>
            <consortium name="Lawrence Berkeley National Laboratory"/>
            <person name="Harder C.B."/>
            <person name="Miyauchi S."/>
            <person name="Viragh M."/>
            <person name="Kuo A."/>
            <person name="Thoen E."/>
            <person name="Andreopoulos B."/>
            <person name="Lu D."/>
            <person name="Skrede I."/>
            <person name="Drula E."/>
            <person name="Henrissat B."/>
            <person name="Morin E."/>
            <person name="Kohler A."/>
            <person name="Barry K."/>
            <person name="LaButti K."/>
            <person name="Morin E."/>
            <person name="Salamov A."/>
            <person name="Lipzen A."/>
            <person name="Mereny Z."/>
            <person name="Hegedus B."/>
            <person name="Baldrian P."/>
            <person name="Stursova M."/>
            <person name="Weitz H."/>
            <person name="Taylor A."/>
            <person name="Grigoriev I.V."/>
            <person name="Nagy L.G."/>
            <person name="Martin F."/>
            <person name="Kauserud H."/>
        </authorList>
    </citation>
    <scope>NUCLEOTIDE SEQUENCE</scope>
    <source>
        <strain evidence="2">9284</strain>
    </source>
</reference>
<keyword evidence="3" id="KW-1185">Reference proteome</keyword>
<organism evidence="2 3">
    <name type="scientific">Roridomyces roridus</name>
    <dbReference type="NCBI Taxonomy" id="1738132"/>
    <lineage>
        <taxon>Eukaryota</taxon>
        <taxon>Fungi</taxon>
        <taxon>Dikarya</taxon>
        <taxon>Basidiomycota</taxon>
        <taxon>Agaricomycotina</taxon>
        <taxon>Agaricomycetes</taxon>
        <taxon>Agaricomycetidae</taxon>
        <taxon>Agaricales</taxon>
        <taxon>Marasmiineae</taxon>
        <taxon>Mycenaceae</taxon>
        <taxon>Roridomyces</taxon>
    </lineage>
</organism>
<evidence type="ECO:0000313" key="3">
    <source>
        <dbReference type="Proteomes" id="UP001221142"/>
    </source>
</evidence>
<protein>
    <submittedName>
        <fullName evidence="2">Uncharacterized protein</fullName>
    </submittedName>
</protein>
<evidence type="ECO:0000313" key="2">
    <source>
        <dbReference type="EMBL" id="KAJ7609097.1"/>
    </source>
</evidence>
<dbReference type="Proteomes" id="UP001221142">
    <property type="component" value="Unassembled WGS sequence"/>
</dbReference>
<feature type="compositionally biased region" description="Basic residues" evidence="1">
    <location>
        <begin position="298"/>
        <end position="314"/>
    </location>
</feature>
<accession>A0AAD7B422</accession>
<evidence type="ECO:0000256" key="1">
    <source>
        <dbReference type="SAM" id="MobiDB-lite"/>
    </source>
</evidence>
<feature type="region of interest" description="Disordered" evidence="1">
    <location>
        <begin position="255"/>
        <end position="314"/>
    </location>
</feature>
<name>A0AAD7B422_9AGAR</name>
<dbReference type="EMBL" id="JARKIF010000042">
    <property type="protein sequence ID" value="KAJ7609097.1"/>
    <property type="molecule type" value="Genomic_DNA"/>
</dbReference>
<gene>
    <name evidence="2" type="ORF">FB45DRAFT_1067121</name>
</gene>
<proteinExistence type="predicted"/>
<comment type="caution">
    <text evidence="2">The sequence shown here is derived from an EMBL/GenBank/DDBJ whole genome shotgun (WGS) entry which is preliminary data.</text>
</comment>